<proteinExistence type="predicted"/>
<sequence length="503" mass="57195">MFNRLNSLQLSRTDWKIKIRVTRAWDSFSSSHEFIGMNLIIIDEEDFHIHGFVIPEALEALDHPFYEGGMYIIENFMTRAAIGTLRPVTSDVCIILNESSIVTNIPLEIVRFPRYKFEITEIGDIYSVARNLDPGQPPVYALDIVGIILDKGETVVEATTPGMRQSIRFNLYDGRNMIRVVLNDEKVTLLGHIFDGDYPVDPIVILTSMRPHFRNGVLQVSSTEATKVYANIRYHVVWQIRQRIMFNSLRSLELSKTDWKIKIRVTRTWNSFSTNRELIGMNMILIDIEDYHIHAFVVAEACASLGSYFFEGNMYIIENFATRRSIGYLRPVTSAMCIILNQSTSVTPVPLELGLIARHKFEITELGDVYSIIRNLAPDQFSLKYIKAATDRFDIPVDVLGVMLDIGDVKVEDSAATPTTCVRFNLYDGRNMTRVVCSGEIVQSLLPILEGDFQTNPIVILSSMKPHFHKGVLQLSSISASKAYINISYDAVSQMRRRLIDQC</sequence>
<keyword evidence="3" id="KW-1185">Reference proteome</keyword>
<dbReference type="Gramene" id="KZN02058">
    <property type="protein sequence ID" value="KZN02058"/>
    <property type="gene ID" value="DCAR_010812"/>
</dbReference>
<dbReference type="PANTHER" id="PTHR47165:SF4">
    <property type="entry name" value="OS03G0429900 PROTEIN"/>
    <property type="match status" value="1"/>
</dbReference>
<name>A0A166AXB3_DAUCS</name>
<dbReference type="OMA" id="ENFMTRA"/>
<evidence type="ECO:0000313" key="3">
    <source>
        <dbReference type="Proteomes" id="UP000077755"/>
    </source>
</evidence>
<evidence type="ECO:0000259" key="1">
    <source>
        <dbReference type="Pfam" id="PF02721"/>
    </source>
</evidence>
<feature type="domain" description="Replication protein A 70 kDa DNA-binding subunit B/D first OB fold" evidence="1">
    <location>
        <begin position="2"/>
        <end position="103"/>
    </location>
</feature>
<dbReference type="InterPro" id="IPR003871">
    <property type="entry name" value="RFA1B/D_OB_1st"/>
</dbReference>
<dbReference type="SUPFAM" id="SSF50249">
    <property type="entry name" value="Nucleic acid-binding proteins"/>
    <property type="match status" value="4"/>
</dbReference>
<dbReference type="EMBL" id="CP093345">
    <property type="protein sequence ID" value="WOG93005.1"/>
    <property type="molecule type" value="Genomic_DNA"/>
</dbReference>
<dbReference type="InterPro" id="IPR012340">
    <property type="entry name" value="NA-bd_OB-fold"/>
</dbReference>
<dbReference type="Proteomes" id="UP000077755">
    <property type="component" value="Chromosome 3"/>
</dbReference>
<dbReference type="AlphaFoldDB" id="A0A166AXB3"/>
<protein>
    <recommendedName>
        <fullName evidence="1">Replication protein A 70 kDa DNA-binding subunit B/D first OB fold domain-containing protein</fullName>
    </recommendedName>
</protein>
<organism evidence="2 3">
    <name type="scientific">Daucus carota subsp. sativus</name>
    <name type="common">Carrot</name>
    <dbReference type="NCBI Taxonomy" id="79200"/>
    <lineage>
        <taxon>Eukaryota</taxon>
        <taxon>Viridiplantae</taxon>
        <taxon>Streptophyta</taxon>
        <taxon>Embryophyta</taxon>
        <taxon>Tracheophyta</taxon>
        <taxon>Spermatophyta</taxon>
        <taxon>Magnoliopsida</taxon>
        <taxon>eudicotyledons</taxon>
        <taxon>Gunneridae</taxon>
        <taxon>Pentapetalae</taxon>
        <taxon>asterids</taxon>
        <taxon>campanulids</taxon>
        <taxon>Apiales</taxon>
        <taxon>Apiaceae</taxon>
        <taxon>Apioideae</taxon>
        <taxon>Scandiceae</taxon>
        <taxon>Daucinae</taxon>
        <taxon>Daucus</taxon>
        <taxon>Daucus sect. Daucus</taxon>
    </lineage>
</organism>
<dbReference type="Pfam" id="PF02721">
    <property type="entry name" value="DUF223"/>
    <property type="match status" value="2"/>
</dbReference>
<reference evidence="2" key="1">
    <citation type="journal article" date="2016" name="Nat. Genet.">
        <title>A high-quality carrot genome assembly provides new insights into carotenoid accumulation and asterid genome evolution.</title>
        <authorList>
            <person name="Iorizzo M."/>
            <person name="Ellison S."/>
            <person name="Senalik D."/>
            <person name="Zeng P."/>
            <person name="Satapoomin P."/>
            <person name="Huang J."/>
            <person name="Bowman M."/>
            <person name="Iovene M."/>
            <person name="Sanseverino W."/>
            <person name="Cavagnaro P."/>
            <person name="Yildiz M."/>
            <person name="Macko-Podgorni A."/>
            <person name="Moranska E."/>
            <person name="Grzebelus E."/>
            <person name="Grzebelus D."/>
            <person name="Ashrafi H."/>
            <person name="Zheng Z."/>
            <person name="Cheng S."/>
            <person name="Spooner D."/>
            <person name="Van Deynze A."/>
            <person name="Simon P."/>
        </authorList>
    </citation>
    <scope>NUCLEOTIDE SEQUENCE</scope>
    <source>
        <tissue evidence="2">Leaf</tissue>
    </source>
</reference>
<reference evidence="2" key="2">
    <citation type="submission" date="2022-03" db="EMBL/GenBank/DDBJ databases">
        <title>Draft title - Genomic analysis of global carrot germplasm unveils the trajectory of domestication and the origin of high carotenoid orange carrot.</title>
        <authorList>
            <person name="Iorizzo M."/>
            <person name="Ellison S."/>
            <person name="Senalik D."/>
            <person name="Macko-Podgorni A."/>
            <person name="Grzebelus D."/>
            <person name="Bostan H."/>
            <person name="Rolling W."/>
            <person name="Curaba J."/>
            <person name="Simon P."/>
        </authorList>
    </citation>
    <scope>NUCLEOTIDE SEQUENCE</scope>
    <source>
        <tissue evidence="2">Leaf</tissue>
    </source>
</reference>
<gene>
    <name evidence="2" type="ORF">DCAR_0312284</name>
</gene>
<evidence type="ECO:0000313" key="2">
    <source>
        <dbReference type="EMBL" id="WOG93005.1"/>
    </source>
</evidence>
<dbReference type="PANTHER" id="PTHR47165">
    <property type="entry name" value="OS03G0429900 PROTEIN"/>
    <property type="match status" value="1"/>
</dbReference>
<feature type="domain" description="Replication protein A 70 kDa DNA-binding subunit B/D first OB fold" evidence="1">
    <location>
        <begin position="246"/>
        <end position="348"/>
    </location>
</feature>
<accession>A0A166AXB3</accession>
<dbReference type="Gene3D" id="2.40.50.140">
    <property type="entry name" value="Nucleic acid-binding proteins"/>
    <property type="match status" value="4"/>
</dbReference>